<dbReference type="SUPFAM" id="SSF52467">
    <property type="entry name" value="DHS-like NAD/FAD-binding domain"/>
    <property type="match status" value="1"/>
</dbReference>
<proteinExistence type="inferred from homology"/>
<organism evidence="7 8">
    <name type="scientific">[Mycobacterium] kokjensenii</name>
    <dbReference type="NCBI Taxonomy" id="3064287"/>
    <lineage>
        <taxon>Bacteria</taxon>
        <taxon>Bacillati</taxon>
        <taxon>Actinomycetota</taxon>
        <taxon>Actinomycetes</taxon>
        <taxon>Mycobacteriales</taxon>
        <taxon>Mycobacteriaceae</taxon>
        <taxon>Mycolicibacter</taxon>
    </lineage>
</organism>
<accession>A0ABN9NBT7</accession>
<dbReference type="Pfam" id="PF02775">
    <property type="entry name" value="TPP_enzyme_C"/>
    <property type="match status" value="1"/>
</dbReference>
<feature type="domain" description="Thiamine pyrophosphate enzyme central" evidence="4">
    <location>
        <begin position="198"/>
        <end position="328"/>
    </location>
</feature>
<dbReference type="Gene3D" id="3.40.50.970">
    <property type="match status" value="2"/>
</dbReference>
<dbReference type="CDD" id="cd07039">
    <property type="entry name" value="TPP_PYR_POX"/>
    <property type="match status" value="1"/>
</dbReference>
<dbReference type="NCBIfam" id="NF006129">
    <property type="entry name" value="PRK08273.1"/>
    <property type="match status" value="1"/>
</dbReference>
<dbReference type="EMBL" id="OY726394">
    <property type="protein sequence ID" value="CAJ1502041.1"/>
    <property type="molecule type" value="Genomic_DNA"/>
</dbReference>
<dbReference type="InterPro" id="IPR012000">
    <property type="entry name" value="Thiamin_PyroP_enz_cen_dom"/>
</dbReference>
<evidence type="ECO:0000256" key="3">
    <source>
        <dbReference type="RuleBase" id="RU362132"/>
    </source>
</evidence>
<dbReference type="CDD" id="cd02014">
    <property type="entry name" value="TPP_POX"/>
    <property type="match status" value="1"/>
</dbReference>
<evidence type="ECO:0000256" key="1">
    <source>
        <dbReference type="ARBA" id="ARBA00007812"/>
    </source>
</evidence>
<dbReference type="PANTHER" id="PTHR42981">
    <property type="entry name" value="PYRUVATE DEHYDROGENASE [UBIQUINONE]"/>
    <property type="match status" value="1"/>
</dbReference>
<reference evidence="7 8" key="1">
    <citation type="submission" date="2023-08" db="EMBL/GenBank/DDBJ databases">
        <authorList>
            <person name="Folkvardsen B D."/>
            <person name="Norman A."/>
        </authorList>
    </citation>
    <scope>NUCLEOTIDE SEQUENCE [LARGE SCALE GENOMIC DNA]</scope>
    <source>
        <strain evidence="7 8">Mu0083</strain>
    </source>
</reference>
<dbReference type="InterPro" id="IPR047211">
    <property type="entry name" value="POXB-like"/>
</dbReference>
<dbReference type="InterPro" id="IPR029035">
    <property type="entry name" value="DHS-like_NAD/FAD-binding_dom"/>
</dbReference>
<dbReference type="Pfam" id="PF02776">
    <property type="entry name" value="TPP_enzyme_N"/>
    <property type="match status" value="1"/>
</dbReference>
<dbReference type="InterPro" id="IPR029061">
    <property type="entry name" value="THDP-binding"/>
</dbReference>
<evidence type="ECO:0000259" key="6">
    <source>
        <dbReference type="Pfam" id="PF02776"/>
    </source>
</evidence>
<dbReference type="InterPro" id="IPR012001">
    <property type="entry name" value="Thiamin_PyroP_enz_TPP-bd_dom"/>
</dbReference>
<gene>
    <name evidence="7" type="ORF">MU0083_002834</name>
</gene>
<evidence type="ECO:0000313" key="8">
    <source>
        <dbReference type="Proteomes" id="UP001190336"/>
    </source>
</evidence>
<name>A0ABN9NBT7_9MYCO</name>
<keyword evidence="8" id="KW-1185">Reference proteome</keyword>
<comment type="similarity">
    <text evidence="1 3">Belongs to the TPP enzyme family.</text>
</comment>
<dbReference type="Gene3D" id="3.40.50.1220">
    <property type="entry name" value="TPP-binding domain"/>
    <property type="match status" value="1"/>
</dbReference>
<feature type="domain" description="Thiamine pyrophosphate enzyme TPP-binding" evidence="5">
    <location>
        <begin position="388"/>
        <end position="543"/>
    </location>
</feature>
<evidence type="ECO:0000259" key="5">
    <source>
        <dbReference type="Pfam" id="PF02775"/>
    </source>
</evidence>
<dbReference type="RefSeq" id="WP_308473568.1">
    <property type="nucleotide sequence ID" value="NZ_OY726394.1"/>
</dbReference>
<evidence type="ECO:0000313" key="7">
    <source>
        <dbReference type="EMBL" id="CAJ1502041.1"/>
    </source>
</evidence>
<dbReference type="Pfam" id="PF00205">
    <property type="entry name" value="TPP_enzyme_M"/>
    <property type="match status" value="1"/>
</dbReference>
<dbReference type="Proteomes" id="UP001190336">
    <property type="component" value="Chromosome"/>
</dbReference>
<sequence length="606" mass="65480">MPKTADFILDRLRQWGVHRIFGYPGDGILSMIGALDRAGGDPELIQPRHEEMAAFMATGHAKFTGELGCCLATSGGGAIHLLNGLYDAKLDHQPVVAIVGQQKRMSLGAAFQQEIDPNSLYKDVSSDFVQTCMAPAQARHLVDRACKVALTNRTVATIILPEDVAEEEAVTSPPRQHGAVFSSVGWTKPRMVPPLTELRKAAEILNEGEKVAILVGAGAADAADEVVEAADLLGAGVAKTSLGRAALPDELPYVTGPIGLLGSTASEAMMSGADTLFMIGTSFPYAEWLPEEGQARGVEINHDGRMIGVRYPVQANLIGDSKDTLAELIPLLSRKKDRSWRRKIESEVETWWRVLDDRAHDKASPLNPELVVHELSKRLPDDAVVTTDAGSVANWWARHLRLRRGMAASLAGNLATMGPGTPYAISAKLARPDRPVIAVVGDGVFQMNGMAEMITVKRYHDRLSDGPLIFCVFNNQDLNQVTWEQRAMGGEPKFEDSQMIPDVPYAEFARLLGLTGIRCDSPDTIGQAWDEALAAPGPVVLEVVVDPGVPPVPPHIETMIAKNTAKAMLKDPDRVAVVTKGAKQKMHEFTESARQSVRGIRSKNGG</sequence>
<dbReference type="InterPro" id="IPR011766">
    <property type="entry name" value="TPP_enzyme_TPP-bd"/>
</dbReference>
<dbReference type="PANTHER" id="PTHR42981:SF2">
    <property type="entry name" value="PYRUVATE DEHYDROGENASE [UBIQUINONE]"/>
    <property type="match status" value="1"/>
</dbReference>
<dbReference type="InterPro" id="IPR047212">
    <property type="entry name" value="TPP_POXB-like"/>
</dbReference>
<dbReference type="SUPFAM" id="SSF52518">
    <property type="entry name" value="Thiamin diphosphate-binding fold (THDP-binding)"/>
    <property type="match status" value="2"/>
</dbReference>
<feature type="domain" description="Thiamine pyrophosphate enzyme N-terminal TPP-binding" evidence="6">
    <location>
        <begin position="3"/>
        <end position="118"/>
    </location>
</feature>
<protein>
    <submittedName>
        <fullName evidence="7">Thiamine pyrophosphate-requiring protein</fullName>
    </submittedName>
</protein>
<dbReference type="InterPro" id="IPR047210">
    <property type="entry name" value="TPP_PYR_POXB-like"/>
</dbReference>
<keyword evidence="2 3" id="KW-0786">Thiamine pyrophosphate</keyword>
<evidence type="ECO:0000256" key="2">
    <source>
        <dbReference type="ARBA" id="ARBA00023052"/>
    </source>
</evidence>
<evidence type="ECO:0000259" key="4">
    <source>
        <dbReference type="Pfam" id="PF00205"/>
    </source>
</evidence>